<dbReference type="WBParaSite" id="ALUE_0000804801-mRNA-1">
    <property type="protein sequence ID" value="ALUE_0000804801-mRNA-1"/>
    <property type="gene ID" value="ALUE_0000804801"/>
</dbReference>
<evidence type="ECO:0000313" key="1">
    <source>
        <dbReference type="Proteomes" id="UP000036681"/>
    </source>
</evidence>
<dbReference type="AlphaFoldDB" id="A0A0M3HXI6"/>
<reference evidence="2" key="1">
    <citation type="submission" date="2017-02" db="UniProtKB">
        <authorList>
            <consortium name="WormBaseParasite"/>
        </authorList>
    </citation>
    <scope>IDENTIFICATION</scope>
</reference>
<proteinExistence type="predicted"/>
<evidence type="ECO:0000313" key="2">
    <source>
        <dbReference type="WBParaSite" id="ALUE_0000804801-mRNA-1"/>
    </source>
</evidence>
<organism evidence="1 2">
    <name type="scientific">Ascaris lumbricoides</name>
    <name type="common">Giant roundworm</name>
    <dbReference type="NCBI Taxonomy" id="6252"/>
    <lineage>
        <taxon>Eukaryota</taxon>
        <taxon>Metazoa</taxon>
        <taxon>Ecdysozoa</taxon>
        <taxon>Nematoda</taxon>
        <taxon>Chromadorea</taxon>
        <taxon>Rhabditida</taxon>
        <taxon>Spirurina</taxon>
        <taxon>Ascaridomorpha</taxon>
        <taxon>Ascaridoidea</taxon>
        <taxon>Ascarididae</taxon>
        <taxon>Ascaris</taxon>
    </lineage>
</organism>
<name>A0A0M3HXI6_ASCLU</name>
<sequence length="56" mass="6706">MSPQGEYYLFRKRSLGPWNLVEDVESPSLPWINEESWIDHKKLSNRNHLRHNCLIA</sequence>
<protein>
    <submittedName>
        <fullName evidence="2">Uncharacterized protein</fullName>
    </submittedName>
</protein>
<keyword evidence="1" id="KW-1185">Reference proteome</keyword>
<accession>A0A0M3HXI6</accession>
<dbReference type="Proteomes" id="UP000036681">
    <property type="component" value="Unplaced"/>
</dbReference>